<evidence type="ECO:0000313" key="1">
    <source>
        <dbReference type="EMBL" id="KAJ1171011.1"/>
    </source>
</evidence>
<dbReference type="AlphaFoldDB" id="A0AAV7T4J0"/>
<sequence>MCLPLCAATGVPQAARTADPVWPDGTGPAVTTCTVSAVVHQHLTAVPGPRLGGMWMLQQDFSEAGTEPESKAEGDLVDVSPDQEANVAFNGGRIEGSLGVLSQDAIKKGAEKALLGLDITN</sequence>
<protein>
    <submittedName>
        <fullName evidence="1">Uncharacterized protein</fullName>
    </submittedName>
</protein>
<name>A0AAV7T4J0_PLEWA</name>
<reference evidence="1" key="1">
    <citation type="journal article" date="2022" name="bioRxiv">
        <title>Sequencing and chromosome-scale assembly of the giantPleurodeles waltlgenome.</title>
        <authorList>
            <person name="Brown T."/>
            <person name="Elewa A."/>
            <person name="Iarovenko S."/>
            <person name="Subramanian E."/>
            <person name="Araus A.J."/>
            <person name="Petzold A."/>
            <person name="Susuki M."/>
            <person name="Suzuki K.-i.T."/>
            <person name="Hayashi T."/>
            <person name="Toyoda A."/>
            <person name="Oliveira C."/>
            <person name="Osipova E."/>
            <person name="Leigh N.D."/>
            <person name="Simon A."/>
            <person name="Yun M.H."/>
        </authorList>
    </citation>
    <scope>NUCLEOTIDE SEQUENCE</scope>
    <source>
        <strain evidence="1">20211129_DDA</strain>
        <tissue evidence="1">Liver</tissue>
    </source>
</reference>
<keyword evidence="2" id="KW-1185">Reference proteome</keyword>
<gene>
    <name evidence="1" type="ORF">NDU88_002882</name>
</gene>
<evidence type="ECO:0000313" key="2">
    <source>
        <dbReference type="Proteomes" id="UP001066276"/>
    </source>
</evidence>
<dbReference type="EMBL" id="JANPWB010000007">
    <property type="protein sequence ID" value="KAJ1171011.1"/>
    <property type="molecule type" value="Genomic_DNA"/>
</dbReference>
<organism evidence="1 2">
    <name type="scientific">Pleurodeles waltl</name>
    <name type="common">Iberian ribbed newt</name>
    <dbReference type="NCBI Taxonomy" id="8319"/>
    <lineage>
        <taxon>Eukaryota</taxon>
        <taxon>Metazoa</taxon>
        <taxon>Chordata</taxon>
        <taxon>Craniata</taxon>
        <taxon>Vertebrata</taxon>
        <taxon>Euteleostomi</taxon>
        <taxon>Amphibia</taxon>
        <taxon>Batrachia</taxon>
        <taxon>Caudata</taxon>
        <taxon>Salamandroidea</taxon>
        <taxon>Salamandridae</taxon>
        <taxon>Pleurodelinae</taxon>
        <taxon>Pleurodeles</taxon>
    </lineage>
</organism>
<proteinExistence type="predicted"/>
<comment type="caution">
    <text evidence="1">The sequence shown here is derived from an EMBL/GenBank/DDBJ whole genome shotgun (WGS) entry which is preliminary data.</text>
</comment>
<accession>A0AAV7T4J0</accession>
<dbReference type="Proteomes" id="UP001066276">
    <property type="component" value="Chromosome 4_1"/>
</dbReference>